<dbReference type="Proteomes" id="UP000004508">
    <property type="component" value="Unassembled WGS sequence"/>
</dbReference>
<proteinExistence type="predicted"/>
<dbReference type="EMBL" id="ADVG01000002">
    <property type="protein sequence ID" value="EFH86158.1"/>
    <property type="molecule type" value="Genomic_DNA"/>
</dbReference>
<dbReference type="InParanoid" id="D6TK58"/>
<dbReference type="PROSITE" id="PS51819">
    <property type="entry name" value="VOC"/>
    <property type="match status" value="1"/>
</dbReference>
<dbReference type="STRING" id="485913.Krac_7441"/>
<feature type="domain" description="VOC" evidence="2">
    <location>
        <begin position="5"/>
        <end position="178"/>
    </location>
</feature>
<dbReference type="eggNOG" id="COG0346">
    <property type="taxonomic scope" value="Bacteria"/>
</dbReference>
<dbReference type="PANTHER" id="PTHR43048">
    <property type="entry name" value="METHYLMALONYL-COA EPIMERASE"/>
    <property type="match status" value="1"/>
</dbReference>
<evidence type="ECO:0000259" key="2">
    <source>
        <dbReference type="PROSITE" id="PS51819"/>
    </source>
</evidence>
<evidence type="ECO:0000313" key="4">
    <source>
        <dbReference type="Proteomes" id="UP000004508"/>
    </source>
</evidence>
<accession>D6TK58</accession>
<reference evidence="3 4" key="1">
    <citation type="journal article" date="2011" name="Stand. Genomic Sci.">
        <title>Non-contiguous finished genome sequence and contextual data of the filamentous soil bacterium Ktedonobacter racemifer type strain (SOSP1-21).</title>
        <authorList>
            <person name="Chang Y.J."/>
            <person name="Land M."/>
            <person name="Hauser L."/>
            <person name="Chertkov O."/>
            <person name="Del Rio T.G."/>
            <person name="Nolan M."/>
            <person name="Copeland A."/>
            <person name="Tice H."/>
            <person name="Cheng J.F."/>
            <person name="Lucas S."/>
            <person name="Han C."/>
            <person name="Goodwin L."/>
            <person name="Pitluck S."/>
            <person name="Ivanova N."/>
            <person name="Ovchinikova G."/>
            <person name="Pati A."/>
            <person name="Chen A."/>
            <person name="Palaniappan K."/>
            <person name="Mavromatis K."/>
            <person name="Liolios K."/>
            <person name="Brettin T."/>
            <person name="Fiebig A."/>
            <person name="Rohde M."/>
            <person name="Abt B."/>
            <person name="Goker M."/>
            <person name="Detter J.C."/>
            <person name="Woyke T."/>
            <person name="Bristow J."/>
            <person name="Eisen J.A."/>
            <person name="Markowitz V."/>
            <person name="Hugenholtz P."/>
            <person name="Kyrpides N.C."/>
            <person name="Klenk H.P."/>
            <person name="Lapidus A."/>
        </authorList>
    </citation>
    <scope>NUCLEOTIDE SEQUENCE [LARGE SCALE GENOMIC DNA]</scope>
    <source>
        <strain evidence="4">DSM 44963</strain>
    </source>
</reference>
<dbReference type="GO" id="GO:0004493">
    <property type="term" value="F:methylmalonyl-CoA epimerase activity"/>
    <property type="evidence" value="ECO:0007669"/>
    <property type="project" value="TreeGrafter"/>
</dbReference>
<dbReference type="RefSeq" id="WP_007910223.1">
    <property type="nucleotide sequence ID" value="NZ_ADVG01000002.1"/>
</dbReference>
<dbReference type="GO" id="GO:0046491">
    <property type="term" value="P:L-methylmalonyl-CoA metabolic process"/>
    <property type="evidence" value="ECO:0007669"/>
    <property type="project" value="TreeGrafter"/>
</dbReference>
<keyword evidence="3" id="KW-0223">Dioxygenase</keyword>
<keyword evidence="3" id="KW-0560">Oxidoreductase</keyword>
<dbReference type="CDD" id="cd06587">
    <property type="entry name" value="VOC"/>
    <property type="match status" value="1"/>
</dbReference>
<dbReference type="SUPFAM" id="SSF54593">
    <property type="entry name" value="Glyoxalase/Bleomycin resistance protein/Dihydroxybiphenyl dioxygenase"/>
    <property type="match status" value="1"/>
</dbReference>
<dbReference type="PANTHER" id="PTHR43048:SF3">
    <property type="entry name" value="METHYLMALONYL-COA EPIMERASE, MITOCHONDRIAL"/>
    <property type="match status" value="1"/>
</dbReference>
<dbReference type="InterPro" id="IPR004360">
    <property type="entry name" value="Glyas_Fos-R_dOase_dom"/>
</dbReference>
<dbReference type="InterPro" id="IPR051785">
    <property type="entry name" value="MMCE/EMCE_epimerase"/>
</dbReference>
<protein>
    <submittedName>
        <fullName evidence="3">Glyoxalase/bleomycin resistance protein/dioxygenase</fullName>
    </submittedName>
</protein>
<dbReference type="Gene3D" id="3.10.180.10">
    <property type="entry name" value="2,3-Dihydroxybiphenyl 1,2-Dioxygenase, domain 1"/>
    <property type="match status" value="1"/>
</dbReference>
<name>D6TK58_KTERA</name>
<keyword evidence="4" id="KW-1185">Reference proteome</keyword>
<sequence>MKVKNIAHLAYRVTDLDKSLEFYVDCLGLKKKFQLLYSDLVASMSKAAKDNPGMKEYLERLEARKDDVWLTYLEVVPGQFLELFPGEEVALPKEFVPPEFRDLIGAETPGDSKGKPMPFSNQHGFMHLSLEVDDIHKAREELVAENAKVVSEVSMGLEQTYQFWALDPDGNPIEFMQYTADSWQIKGKP</sequence>
<organism evidence="3 4">
    <name type="scientific">Ktedonobacter racemifer DSM 44963</name>
    <dbReference type="NCBI Taxonomy" id="485913"/>
    <lineage>
        <taxon>Bacteria</taxon>
        <taxon>Bacillati</taxon>
        <taxon>Chloroflexota</taxon>
        <taxon>Ktedonobacteria</taxon>
        <taxon>Ktedonobacterales</taxon>
        <taxon>Ktedonobacteraceae</taxon>
        <taxon>Ktedonobacter</taxon>
    </lineage>
</organism>
<comment type="caution">
    <text evidence="3">The sequence shown here is derived from an EMBL/GenBank/DDBJ whole genome shotgun (WGS) entry which is preliminary data.</text>
</comment>
<gene>
    <name evidence="3" type="ORF">Krac_7441</name>
</gene>
<evidence type="ECO:0000313" key="3">
    <source>
        <dbReference type="EMBL" id="EFH86158.1"/>
    </source>
</evidence>
<dbReference type="FunCoup" id="D6TK58">
    <property type="interactions" value="211"/>
</dbReference>
<keyword evidence="1" id="KW-0479">Metal-binding</keyword>
<dbReference type="Pfam" id="PF00903">
    <property type="entry name" value="Glyoxalase"/>
    <property type="match status" value="1"/>
</dbReference>
<dbReference type="InterPro" id="IPR029068">
    <property type="entry name" value="Glyas_Bleomycin-R_OHBP_Dase"/>
</dbReference>
<dbReference type="GO" id="GO:0051213">
    <property type="term" value="F:dioxygenase activity"/>
    <property type="evidence" value="ECO:0007669"/>
    <property type="project" value="UniProtKB-KW"/>
</dbReference>
<dbReference type="GO" id="GO:0046872">
    <property type="term" value="F:metal ion binding"/>
    <property type="evidence" value="ECO:0007669"/>
    <property type="project" value="UniProtKB-KW"/>
</dbReference>
<dbReference type="AlphaFoldDB" id="D6TK58"/>
<dbReference type="InterPro" id="IPR037523">
    <property type="entry name" value="VOC_core"/>
</dbReference>
<evidence type="ECO:0000256" key="1">
    <source>
        <dbReference type="ARBA" id="ARBA00022723"/>
    </source>
</evidence>